<evidence type="ECO:0000313" key="1">
    <source>
        <dbReference type="EMBL" id="AWL12054.1"/>
    </source>
</evidence>
<organism evidence="1 2">
    <name type="scientific">Saliniradius amylolyticus</name>
    <dbReference type="NCBI Taxonomy" id="2183582"/>
    <lineage>
        <taxon>Bacteria</taxon>
        <taxon>Pseudomonadati</taxon>
        <taxon>Pseudomonadota</taxon>
        <taxon>Gammaproteobacteria</taxon>
        <taxon>Alteromonadales</taxon>
        <taxon>Alteromonadaceae</taxon>
        <taxon>Saliniradius</taxon>
    </lineage>
</organism>
<name>A0A2S2E342_9ALTE</name>
<dbReference type="AlphaFoldDB" id="A0A2S2E342"/>
<dbReference type="Proteomes" id="UP000245728">
    <property type="component" value="Chromosome"/>
</dbReference>
<dbReference type="KEGG" id="salh:HMF8227_01580"/>
<keyword evidence="2" id="KW-1185">Reference proteome</keyword>
<evidence type="ECO:0000313" key="2">
    <source>
        <dbReference type="Proteomes" id="UP000245728"/>
    </source>
</evidence>
<accession>A0A2S2E342</accession>
<dbReference type="RefSeq" id="WP_109339658.1">
    <property type="nucleotide sequence ID" value="NZ_CP029347.1"/>
</dbReference>
<dbReference type="OrthoDB" id="6386063at2"/>
<protein>
    <submittedName>
        <fullName evidence="1">Uncharacterized protein</fullName>
    </submittedName>
</protein>
<reference evidence="1 2" key="1">
    <citation type="submission" date="2018-05" db="EMBL/GenBank/DDBJ databases">
        <title>Salinimonas sp. HMF8227 Genome sequencing and assembly.</title>
        <authorList>
            <person name="Kang H."/>
            <person name="Kang J."/>
            <person name="Cha I."/>
            <person name="Kim H."/>
            <person name="Joh K."/>
        </authorList>
    </citation>
    <scope>NUCLEOTIDE SEQUENCE [LARGE SCALE GENOMIC DNA]</scope>
    <source>
        <strain evidence="1 2">HMF8227</strain>
    </source>
</reference>
<proteinExistence type="predicted"/>
<dbReference type="EMBL" id="CP029347">
    <property type="protein sequence ID" value="AWL12054.1"/>
    <property type="molecule type" value="Genomic_DNA"/>
</dbReference>
<sequence>MAIVKLNSDYPQLPTLTTASLTDGGRLVQLYQQGTTDRRWTFVLSDTLKLAQPDCLHLRRPEAEDAQQWLEKIITAGQCRLILTDDLPKQWLDYERLESLAAQYQVTLVNLRRPDLDNTLVYGPW</sequence>
<gene>
    <name evidence="1" type="ORF">HMF8227_01580</name>
</gene>